<gene>
    <name evidence="1" type="ORF">DY000_02031726</name>
</gene>
<dbReference type="Proteomes" id="UP000266723">
    <property type="component" value="Unassembled WGS sequence"/>
</dbReference>
<organism evidence="1 2">
    <name type="scientific">Brassica cretica</name>
    <name type="common">Mustard</name>
    <dbReference type="NCBI Taxonomy" id="69181"/>
    <lineage>
        <taxon>Eukaryota</taxon>
        <taxon>Viridiplantae</taxon>
        <taxon>Streptophyta</taxon>
        <taxon>Embryophyta</taxon>
        <taxon>Tracheophyta</taxon>
        <taxon>Spermatophyta</taxon>
        <taxon>Magnoliopsida</taxon>
        <taxon>eudicotyledons</taxon>
        <taxon>Gunneridae</taxon>
        <taxon>Pentapetalae</taxon>
        <taxon>rosids</taxon>
        <taxon>malvids</taxon>
        <taxon>Brassicales</taxon>
        <taxon>Brassicaceae</taxon>
        <taxon>Brassiceae</taxon>
        <taxon>Brassica</taxon>
    </lineage>
</organism>
<accession>A0ABQ7DK45</accession>
<proteinExistence type="predicted"/>
<evidence type="ECO:0000313" key="2">
    <source>
        <dbReference type="Proteomes" id="UP000266723"/>
    </source>
</evidence>
<name>A0ABQ7DK45_BRACR</name>
<protein>
    <submittedName>
        <fullName evidence="1">Uncharacterized protein</fullName>
    </submittedName>
</protein>
<dbReference type="EMBL" id="QGKV02000649">
    <property type="protein sequence ID" value="KAF3577962.1"/>
    <property type="molecule type" value="Genomic_DNA"/>
</dbReference>
<sequence>MEMAVDEAHGIECVRLVIEIREVHDWDEGEAGCGWGIRDWKDEIRDWIRVGSAYSSKKPIVEGTERISGGGDGDCDGLIALVAKEHLFRLRRRNRGFC</sequence>
<evidence type="ECO:0000313" key="1">
    <source>
        <dbReference type="EMBL" id="KAF3577962.1"/>
    </source>
</evidence>
<comment type="caution">
    <text evidence="1">The sequence shown here is derived from an EMBL/GenBank/DDBJ whole genome shotgun (WGS) entry which is preliminary data.</text>
</comment>
<reference evidence="1 2" key="1">
    <citation type="journal article" date="2020" name="BMC Genomics">
        <title>Intraspecific diversification of the crop wild relative Brassica cretica Lam. using demographic model selection.</title>
        <authorList>
            <person name="Kioukis A."/>
            <person name="Michalopoulou V.A."/>
            <person name="Briers L."/>
            <person name="Pirintsos S."/>
            <person name="Studholme D.J."/>
            <person name="Pavlidis P."/>
            <person name="Sarris P.F."/>
        </authorList>
    </citation>
    <scope>NUCLEOTIDE SEQUENCE [LARGE SCALE GENOMIC DNA]</scope>
    <source>
        <strain evidence="2">cv. PFS-1207/04</strain>
    </source>
</reference>
<keyword evidence="2" id="KW-1185">Reference proteome</keyword>